<gene>
    <name evidence="1" type="ORF">AVDCRST_MAG38-2501</name>
</gene>
<organism evidence="1">
    <name type="scientific">uncultured Solirubrobacteraceae bacterium</name>
    <dbReference type="NCBI Taxonomy" id="1162706"/>
    <lineage>
        <taxon>Bacteria</taxon>
        <taxon>Bacillati</taxon>
        <taxon>Actinomycetota</taxon>
        <taxon>Thermoleophilia</taxon>
        <taxon>Solirubrobacterales</taxon>
        <taxon>Solirubrobacteraceae</taxon>
        <taxon>environmental samples</taxon>
    </lineage>
</organism>
<protein>
    <submittedName>
        <fullName evidence="1">Uncharacterized protein</fullName>
    </submittedName>
</protein>
<dbReference type="EMBL" id="CADCVJ010000212">
    <property type="protein sequence ID" value="CAA9488810.1"/>
    <property type="molecule type" value="Genomic_DNA"/>
</dbReference>
<evidence type="ECO:0000313" key="1">
    <source>
        <dbReference type="EMBL" id="CAA9488810.1"/>
    </source>
</evidence>
<dbReference type="AlphaFoldDB" id="A0A6J4SAN2"/>
<accession>A0A6J4SAN2</accession>
<sequence>MPVVPSGAGDVVRRQGVRGLLTTARWLLGRGRELWQTNLTPAEREELTRLVARSRGRRTNLSGDEVARLSRLVVKALVGKDGLDAGDVVAIVSKLRTRR</sequence>
<name>A0A6J4SAN2_9ACTN</name>
<proteinExistence type="predicted"/>
<reference evidence="1" key="1">
    <citation type="submission" date="2020-02" db="EMBL/GenBank/DDBJ databases">
        <authorList>
            <person name="Meier V. D."/>
        </authorList>
    </citation>
    <scope>NUCLEOTIDE SEQUENCE</scope>
    <source>
        <strain evidence="1">AVDCRST_MAG38</strain>
    </source>
</reference>